<dbReference type="PROSITE" id="PS51354">
    <property type="entry name" value="GLUTAREDOXIN_2"/>
    <property type="match status" value="1"/>
</dbReference>
<dbReference type="InterPro" id="IPR036249">
    <property type="entry name" value="Thioredoxin-like_sf"/>
</dbReference>
<name>A0A4R1BHS2_9ACTN</name>
<dbReference type="PANTHER" id="PTHR34386:SF1">
    <property type="entry name" value="GLUTAREDOXIN-LIKE PROTEIN NRDH"/>
    <property type="match status" value="1"/>
</dbReference>
<dbReference type="AlphaFoldDB" id="A0A4R1BHS2"/>
<protein>
    <submittedName>
        <fullName evidence="2">Glutaredoxin family protein</fullName>
    </submittedName>
</protein>
<dbReference type="CDD" id="cd02976">
    <property type="entry name" value="NrdH"/>
    <property type="match status" value="1"/>
</dbReference>
<dbReference type="GO" id="GO:0009055">
    <property type="term" value="F:electron transfer activity"/>
    <property type="evidence" value="ECO:0007669"/>
    <property type="project" value="TreeGrafter"/>
</dbReference>
<dbReference type="Pfam" id="PF00462">
    <property type="entry name" value="Glutaredoxin"/>
    <property type="match status" value="1"/>
</dbReference>
<dbReference type="PROSITE" id="PS50404">
    <property type="entry name" value="GST_NTER"/>
    <property type="match status" value="1"/>
</dbReference>
<evidence type="ECO:0000259" key="1">
    <source>
        <dbReference type="PROSITE" id="PS50404"/>
    </source>
</evidence>
<dbReference type="RefSeq" id="WP_132690974.1">
    <property type="nucleotide sequence ID" value="NZ_SKBU01000015.1"/>
</dbReference>
<keyword evidence="3" id="KW-1185">Reference proteome</keyword>
<dbReference type="EMBL" id="SKBU01000015">
    <property type="protein sequence ID" value="TCJ16789.1"/>
    <property type="molecule type" value="Genomic_DNA"/>
</dbReference>
<dbReference type="PANTHER" id="PTHR34386">
    <property type="entry name" value="GLUTAREDOXIN"/>
    <property type="match status" value="1"/>
</dbReference>
<dbReference type="InterPro" id="IPR051548">
    <property type="entry name" value="Grx-like_ET"/>
</dbReference>
<feature type="domain" description="GST N-terminal" evidence="1">
    <location>
        <begin position="6"/>
        <end position="84"/>
    </location>
</feature>
<dbReference type="Proteomes" id="UP000295244">
    <property type="component" value="Unassembled WGS sequence"/>
</dbReference>
<sequence length="84" mass="9729">MERVVKRVVLFLVRECAVCARVAQYLRERGVEFEERDVRSDPQALAELQRKTHQNQVPVLRVDEEYVVGYDPAEIDRALESKAG</sequence>
<evidence type="ECO:0000313" key="2">
    <source>
        <dbReference type="EMBL" id="TCJ16789.1"/>
    </source>
</evidence>
<evidence type="ECO:0000313" key="3">
    <source>
        <dbReference type="Proteomes" id="UP000295244"/>
    </source>
</evidence>
<dbReference type="GO" id="GO:0045454">
    <property type="term" value="P:cell redox homeostasis"/>
    <property type="evidence" value="ECO:0007669"/>
    <property type="project" value="TreeGrafter"/>
</dbReference>
<accession>A0A4R1BHS2</accession>
<dbReference type="InterPro" id="IPR004045">
    <property type="entry name" value="Glutathione_S-Trfase_N"/>
</dbReference>
<gene>
    <name evidence="2" type="ORF">E0L93_08690</name>
</gene>
<proteinExistence type="predicted"/>
<reference evidence="2 3" key="1">
    <citation type="submission" date="2019-03" db="EMBL/GenBank/DDBJ databases">
        <title>Whole genome sequence of a novel Rubrobacter taiwanensis strain, isolated from Yellowstone National Park.</title>
        <authorList>
            <person name="Freed S."/>
            <person name="Ramaley R.F."/>
            <person name="Kyndt J.A."/>
        </authorList>
    </citation>
    <scope>NUCLEOTIDE SEQUENCE [LARGE SCALE GENOMIC DNA]</scope>
    <source>
        <strain evidence="2 3">Yellowstone</strain>
    </source>
</reference>
<dbReference type="InterPro" id="IPR002109">
    <property type="entry name" value="Glutaredoxin"/>
</dbReference>
<dbReference type="Gene3D" id="3.40.30.10">
    <property type="entry name" value="Glutaredoxin"/>
    <property type="match status" value="1"/>
</dbReference>
<dbReference type="OrthoDB" id="8991911at2"/>
<comment type="caution">
    <text evidence="2">The sequence shown here is derived from an EMBL/GenBank/DDBJ whole genome shotgun (WGS) entry which is preliminary data.</text>
</comment>
<dbReference type="SUPFAM" id="SSF52833">
    <property type="entry name" value="Thioredoxin-like"/>
    <property type="match status" value="1"/>
</dbReference>
<organism evidence="2 3">
    <name type="scientific">Rubrobacter taiwanensis</name>
    <dbReference type="NCBI Taxonomy" id="185139"/>
    <lineage>
        <taxon>Bacteria</taxon>
        <taxon>Bacillati</taxon>
        <taxon>Actinomycetota</taxon>
        <taxon>Rubrobacteria</taxon>
        <taxon>Rubrobacterales</taxon>
        <taxon>Rubrobacteraceae</taxon>
        <taxon>Rubrobacter</taxon>
    </lineage>
</organism>